<evidence type="ECO:0000313" key="3">
    <source>
        <dbReference type="Proteomes" id="UP000186914"/>
    </source>
</evidence>
<organism evidence="2 3">
    <name type="scientific">Haladaptatus litoreus</name>
    <dbReference type="NCBI Taxonomy" id="553468"/>
    <lineage>
        <taxon>Archaea</taxon>
        <taxon>Methanobacteriati</taxon>
        <taxon>Methanobacteriota</taxon>
        <taxon>Stenosarchaea group</taxon>
        <taxon>Halobacteria</taxon>
        <taxon>Halobacteriales</taxon>
        <taxon>Haladaptataceae</taxon>
        <taxon>Haladaptatus</taxon>
    </lineage>
</organism>
<evidence type="ECO:0000259" key="1">
    <source>
        <dbReference type="Pfam" id="PF01850"/>
    </source>
</evidence>
<dbReference type="Gene3D" id="3.40.50.1010">
    <property type="entry name" value="5'-nuclease"/>
    <property type="match status" value="1"/>
</dbReference>
<dbReference type="RefSeq" id="WP_084186450.1">
    <property type="nucleotide sequence ID" value="NZ_FTNO01000007.1"/>
</dbReference>
<dbReference type="Proteomes" id="UP000186914">
    <property type="component" value="Unassembled WGS sequence"/>
</dbReference>
<accession>A0A1N7F1K7</accession>
<dbReference type="SUPFAM" id="SSF88723">
    <property type="entry name" value="PIN domain-like"/>
    <property type="match status" value="1"/>
</dbReference>
<dbReference type="InterPro" id="IPR002716">
    <property type="entry name" value="PIN_dom"/>
</dbReference>
<dbReference type="AlphaFoldDB" id="A0A1N7F1K7"/>
<dbReference type="EMBL" id="FTNO01000007">
    <property type="protein sequence ID" value="SIR94221.1"/>
    <property type="molecule type" value="Genomic_DNA"/>
</dbReference>
<name>A0A1N7F1K7_9EURY</name>
<sequence length="130" mass="14724">MMFVETDFLLALAKDDDWLQKRAVAAVDEYETLETSLVALAEFLAVSDRYEFDRTRAMADLLDIVTVTDEEKQIALKAAKYQDEEGATAFDAVHAATVETKRLRILASDHIYDDLDIDRVVLEPPEDELP</sequence>
<proteinExistence type="predicted"/>
<feature type="domain" description="PIN" evidence="1">
    <location>
        <begin position="2"/>
        <end position="116"/>
    </location>
</feature>
<reference evidence="3" key="1">
    <citation type="submission" date="2017-01" db="EMBL/GenBank/DDBJ databases">
        <authorList>
            <person name="Varghese N."/>
            <person name="Submissions S."/>
        </authorList>
    </citation>
    <scope>NUCLEOTIDE SEQUENCE [LARGE SCALE GENOMIC DNA]</scope>
    <source>
        <strain evidence="3">CGMCC 1.7737</strain>
    </source>
</reference>
<dbReference type="InterPro" id="IPR029060">
    <property type="entry name" value="PIN-like_dom_sf"/>
</dbReference>
<gene>
    <name evidence="2" type="ORF">SAMN05421858_4719</name>
</gene>
<evidence type="ECO:0000313" key="2">
    <source>
        <dbReference type="EMBL" id="SIR94221.1"/>
    </source>
</evidence>
<dbReference type="Pfam" id="PF01850">
    <property type="entry name" value="PIN"/>
    <property type="match status" value="1"/>
</dbReference>
<protein>
    <submittedName>
        <fullName evidence="2">PIN domain-containing protein</fullName>
    </submittedName>
</protein>
<keyword evidence="3" id="KW-1185">Reference proteome</keyword>